<keyword evidence="1" id="KW-1133">Transmembrane helix</keyword>
<dbReference type="RefSeq" id="WP_378297745.1">
    <property type="nucleotide sequence ID" value="NZ_JBHTJA010000013.1"/>
</dbReference>
<feature type="transmembrane region" description="Helical" evidence="1">
    <location>
        <begin position="73"/>
        <end position="91"/>
    </location>
</feature>
<accession>A0ABW3EP74</accession>
<evidence type="ECO:0000313" key="3">
    <source>
        <dbReference type="Proteomes" id="UP001596972"/>
    </source>
</evidence>
<keyword evidence="1" id="KW-0472">Membrane</keyword>
<dbReference type="InterPro" id="IPR046095">
    <property type="entry name" value="DUF6113"/>
</dbReference>
<protein>
    <submittedName>
        <fullName evidence="2">DUF6113 family protein</fullName>
    </submittedName>
</protein>
<reference evidence="3" key="1">
    <citation type="journal article" date="2019" name="Int. J. Syst. Evol. Microbiol.">
        <title>The Global Catalogue of Microorganisms (GCM) 10K type strain sequencing project: providing services to taxonomists for standard genome sequencing and annotation.</title>
        <authorList>
            <consortium name="The Broad Institute Genomics Platform"/>
            <consortium name="The Broad Institute Genome Sequencing Center for Infectious Disease"/>
            <person name="Wu L."/>
            <person name="Ma J."/>
        </authorList>
    </citation>
    <scope>NUCLEOTIDE SEQUENCE [LARGE SCALE GENOMIC DNA]</scope>
    <source>
        <strain evidence="3">JCM 31202</strain>
    </source>
</reference>
<feature type="transmembrane region" description="Helical" evidence="1">
    <location>
        <begin position="97"/>
        <end position="121"/>
    </location>
</feature>
<dbReference type="Pfam" id="PF19608">
    <property type="entry name" value="DUF6113"/>
    <property type="match status" value="1"/>
</dbReference>
<sequence length="142" mass="14905">MENDETETESPAEAVVSALAYVMLAVLGAVYGLVGSFVQDWTVRGVPVASIVLVVVLFALVRSAGWGMGGRTGAVIPAFLWLIVVFVMSLQRPEGDLVVPATIAGYVYIIGGLLAAVFGVMRVPPSGRSGQWLLRGAARTRG</sequence>
<evidence type="ECO:0000256" key="1">
    <source>
        <dbReference type="SAM" id="Phobius"/>
    </source>
</evidence>
<name>A0ABW3EP74_9ACTN</name>
<keyword evidence="3" id="KW-1185">Reference proteome</keyword>
<feature type="transmembrane region" description="Helical" evidence="1">
    <location>
        <begin position="12"/>
        <end position="35"/>
    </location>
</feature>
<feature type="transmembrane region" description="Helical" evidence="1">
    <location>
        <begin position="41"/>
        <end position="61"/>
    </location>
</feature>
<comment type="caution">
    <text evidence="2">The sequence shown here is derived from an EMBL/GenBank/DDBJ whole genome shotgun (WGS) entry which is preliminary data.</text>
</comment>
<proteinExistence type="predicted"/>
<gene>
    <name evidence="2" type="ORF">ACFQ11_10130</name>
</gene>
<dbReference type="Proteomes" id="UP001596972">
    <property type="component" value="Unassembled WGS sequence"/>
</dbReference>
<evidence type="ECO:0000313" key="2">
    <source>
        <dbReference type="EMBL" id="MFD0900748.1"/>
    </source>
</evidence>
<keyword evidence="1" id="KW-0812">Transmembrane</keyword>
<organism evidence="2 3">
    <name type="scientific">Actinomadura sediminis</name>
    <dbReference type="NCBI Taxonomy" id="1038904"/>
    <lineage>
        <taxon>Bacteria</taxon>
        <taxon>Bacillati</taxon>
        <taxon>Actinomycetota</taxon>
        <taxon>Actinomycetes</taxon>
        <taxon>Streptosporangiales</taxon>
        <taxon>Thermomonosporaceae</taxon>
        <taxon>Actinomadura</taxon>
    </lineage>
</organism>
<dbReference type="EMBL" id="JBHTJA010000013">
    <property type="protein sequence ID" value="MFD0900748.1"/>
    <property type="molecule type" value="Genomic_DNA"/>
</dbReference>